<dbReference type="PATRIC" id="fig|1410657.5.peg.2077"/>
<evidence type="ECO:0000313" key="2">
    <source>
        <dbReference type="EMBL" id="KRN50519.1"/>
    </source>
</evidence>
<feature type="transmembrane region" description="Helical" evidence="1">
    <location>
        <begin position="59"/>
        <end position="82"/>
    </location>
</feature>
<name>A0A0R2HL24_9FIRM</name>
<dbReference type="Proteomes" id="UP000051841">
    <property type="component" value="Unassembled WGS sequence"/>
</dbReference>
<dbReference type="InterPro" id="IPR010380">
    <property type="entry name" value="DUF975"/>
</dbReference>
<organism evidence="2 3">
    <name type="scientific">Kandleria vitulina DSM 20405</name>
    <dbReference type="NCBI Taxonomy" id="1410657"/>
    <lineage>
        <taxon>Bacteria</taxon>
        <taxon>Bacillati</taxon>
        <taxon>Bacillota</taxon>
        <taxon>Erysipelotrichia</taxon>
        <taxon>Erysipelotrichales</taxon>
        <taxon>Coprobacillaceae</taxon>
        <taxon>Kandleria</taxon>
    </lineage>
</organism>
<accession>A0A0R2HL24</accession>
<keyword evidence="3" id="KW-1185">Reference proteome</keyword>
<keyword evidence="1" id="KW-0812">Transmembrane</keyword>
<evidence type="ECO:0008006" key="4">
    <source>
        <dbReference type="Google" id="ProtNLM"/>
    </source>
</evidence>
<keyword evidence="1" id="KW-0472">Membrane</keyword>
<gene>
    <name evidence="2" type="ORF">IV49_GL002013</name>
</gene>
<sequence>MWSRKEIKSRGKAAFLRNYWKCVVVAFILSLLVSGLSSRSVNGQDANVVVDNISSSFDLFITVATLGTIIGLCIGIFVFNVIEVGGKRFFLNNREGPALIDTLIYGFRSNYMNIVKTMFMRGLFTFLWTLLFIIPGIIKAYQYRLVPYLLAENPDLEWRQALDISKSIMNGHKADTFVYDLSFILWYLGSAITFGLLGVFFVSPYVCASDAELYVTLKTIAQ</sequence>
<evidence type="ECO:0000313" key="3">
    <source>
        <dbReference type="Proteomes" id="UP000051841"/>
    </source>
</evidence>
<dbReference type="PANTHER" id="PTHR40076:SF1">
    <property type="entry name" value="MEMBRANE PROTEIN"/>
    <property type="match status" value="1"/>
</dbReference>
<comment type="caution">
    <text evidence="2">The sequence shown here is derived from an EMBL/GenBank/DDBJ whole genome shotgun (WGS) entry which is preliminary data.</text>
</comment>
<keyword evidence="1" id="KW-1133">Transmembrane helix</keyword>
<dbReference type="RefSeq" id="WP_029071583.1">
    <property type="nucleotide sequence ID" value="NZ_JNKN01000008.1"/>
</dbReference>
<proteinExistence type="predicted"/>
<dbReference type="AlphaFoldDB" id="A0A0R2HL24"/>
<evidence type="ECO:0000256" key="1">
    <source>
        <dbReference type="SAM" id="Phobius"/>
    </source>
</evidence>
<dbReference type="Pfam" id="PF06161">
    <property type="entry name" value="DUF975"/>
    <property type="match status" value="1"/>
</dbReference>
<feature type="transmembrane region" description="Helical" evidence="1">
    <location>
        <begin position="184"/>
        <end position="208"/>
    </location>
</feature>
<reference evidence="2 3" key="1">
    <citation type="journal article" date="2015" name="Genome Announc.">
        <title>Expanding the biotechnology potential of lactobacilli through comparative genomics of 213 strains and associated genera.</title>
        <authorList>
            <person name="Sun Z."/>
            <person name="Harris H.M."/>
            <person name="McCann A."/>
            <person name="Guo C."/>
            <person name="Argimon S."/>
            <person name="Zhang W."/>
            <person name="Yang X."/>
            <person name="Jeffery I.B."/>
            <person name="Cooney J.C."/>
            <person name="Kagawa T.F."/>
            <person name="Liu W."/>
            <person name="Song Y."/>
            <person name="Salvetti E."/>
            <person name="Wrobel A."/>
            <person name="Rasinkangas P."/>
            <person name="Parkhill J."/>
            <person name="Rea M.C."/>
            <person name="O'Sullivan O."/>
            <person name="Ritari J."/>
            <person name="Douillard F.P."/>
            <person name="Paul Ross R."/>
            <person name="Yang R."/>
            <person name="Briner A.E."/>
            <person name="Felis G.E."/>
            <person name="de Vos W.M."/>
            <person name="Barrangou R."/>
            <person name="Klaenhammer T.R."/>
            <person name="Caufield P.W."/>
            <person name="Cui Y."/>
            <person name="Zhang H."/>
            <person name="O'Toole P.W."/>
        </authorList>
    </citation>
    <scope>NUCLEOTIDE SEQUENCE [LARGE SCALE GENOMIC DNA]</scope>
    <source>
        <strain evidence="2 3">DSM 20405</strain>
    </source>
</reference>
<dbReference type="EMBL" id="JQBL01000008">
    <property type="protein sequence ID" value="KRN50519.1"/>
    <property type="molecule type" value="Genomic_DNA"/>
</dbReference>
<protein>
    <recommendedName>
        <fullName evidence="4">Integral membrane protein</fullName>
    </recommendedName>
</protein>
<feature type="transmembrane region" description="Helical" evidence="1">
    <location>
        <begin position="118"/>
        <end position="138"/>
    </location>
</feature>
<dbReference type="PANTHER" id="PTHR40076">
    <property type="entry name" value="MEMBRANE PROTEIN-RELATED"/>
    <property type="match status" value="1"/>
</dbReference>